<keyword evidence="3" id="KW-1185">Reference proteome</keyword>
<evidence type="ECO:0000313" key="4">
    <source>
        <dbReference type="Proteomes" id="UP000261166"/>
    </source>
</evidence>
<gene>
    <name evidence="2" type="ORF">DWY69_07520</name>
    <name evidence="1" type="ORF">DXC51_12180</name>
</gene>
<dbReference type="AlphaFoldDB" id="A0A3E3I4X0"/>
<proteinExistence type="predicted"/>
<name>A0A3E3I4X0_9FIRM</name>
<evidence type="ECO:0000313" key="3">
    <source>
        <dbReference type="Proteomes" id="UP000260812"/>
    </source>
</evidence>
<comment type="caution">
    <text evidence="1">The sequence shown here is derived from an EMBL/GenBank/DDBJ whole genome shotgun (WGS) entry which is preliminary data.</text>
</comment>
<dbReference type="RefSeq" id="WP_025491365.1">
    <property type="nucleotide sequence ID" value="NZ_JBKUNB010000012.1"/>
</dbReference>
<dbReference type="EMBL" id="QVLV01000007">
    <property type="protein sequence ID" value="RGE60342.1"/>
    <property type="molecule type" value="Genomic_DNA"/>
</dbReference>
<protein>
    <submittedName>
        <fullName evidence="1">Uncharacterized protein</fullName>
    </submittedName>
</protein>
<reference evidence="1 4" key="1">
    <citation type="submission" date="2018-08" db="EMBL/GenBank/DDBJ databases">
        <title>A genome reference for cultivated species of the human gut microbiota.</title>
        <authorList>
            <person name="Zou Y."/>
            <person name="Xue W."/>
            <person name="Luo G."/>
        </authorList>
    </citation>
    <scope>NUCLEOTIDE SEQUENCE [LARGE SCALE GENOMIC DNA]</scope>
    <source>
        <strain evidence="2 4">AF26-4BH</strain>
        <strain evidence="1">TF05-5AC</strain>
    </source>
</reference>
<dbReference type="OrthoDB" id="9998691at2"/>
<dbReference type="Proteomes" id="UP000261166">
    <property type="component" value="Unassembled WGS sequence"/>
</dbReference>
<accession>A0A3E3I4X0</accession>
<dbReference type="EMBL" id="QVLU01000005">
    <property type="protein sequence ID" value="RGE72719.1"/>
    <property type="molecule type" value="Genomic_DNA"/>
</dbReference>
<sequence>MDEKIEEIASKAREILRKIPFAEKEQIDFQTVEYGDPTVTYESSGCGFVQVVNERGQERRSVIAGSFEEMVNYFVDSAITDYAYRYELAHRRRFESNLRQTDEVREACYHYIDPGKKCIRRDYDDTPHIYLDLFAAYRSICLKYREENVISCQSLKDDIDYIADRKYTDTPGGGMYSLKASMEKVRERTERISANSSELREAFWQYEKYYRLLKEMK</sequence>
<evidence type="ECO:0000313" key="1">
    <source>
        <dbReference type="EMBL" id="RGE60342.1"/>
    </source>
</evidence>
<dbReference type="GeneID" id="97987612"/>
<organism evidence="1 3">
    <name type="scientific">Eisenbergiella massiliensis</name>
    <dbReference type="NCBI Taxonomy" id="1720294"/>
    <lineage>
        <taxon>Bacteria</taxon>
        <taxon>Bacillati</taxon>
        <taxon>Bacillota</taxon>
        <taxon>Clostridia</taxon>
        <taxon>Lachnospirales</taxon>
        <taxon>Lachnospiraceae</taxon>
        <taxon>Eisenbergiella</taxon>
    </lineage>
</organism>
<dbReference type="Proteomes" id="UP000260812">
    <property type="component" value="Unassembled WGS sequence"/>
</dbReference>
<evidence type="ECO:0000313" key="2">
    <source>
        <dbReference type="EMBL" id="RGE72719.1"/>
    </source>
</evidence>